<dbReference type="GO" id="GO:0006304">
    <property type="term" value="P:DNA modification"/>
    <property type="evidence" value="ECO:0007669"/>
    <property type="project" value="InterPro"/>
</dbReference>
<evidence type="ECO:0000259" key="6">
    <source>
        <dbReference type="Pfam" id="PF07669"/>
    </source>
</evidence>
<dbReference type="SUPFAM" id="SSF53335">
    <property type="entry name" value="S-adenosyl-L-methionine-dependent methyltransferases"/>
    <property type="match status" value="1"/>
</dbReference>
<dbReference type="PROSITE" id="PS00092">
    <property type="entry name" value="N6_MTASE"/>
    <property type="match status" value="1"/>
</dbReference>
<dbReference type="GO" id="GO:0009007">
    <property type="term" value="F:site-specific DNA-methyltransferase (adenine-specific) activity"/>
    <property type="evidence" value="ECO:0007669"/>
    <property type="project" value="UniProtKB-EC"/>
</dbReference>
<dbReference type="InterPro" id="IPR050953">
    <property type="entry name" value="N4_N6_ade-DNA_methylase"/>
</dbReference>
<dbReference type="AlphaFoldDB" id="A0A2I9DGX3"/>
<sequence>MTTTFQPPTADELQALLNRNDLQDLFIHLGWNVARGRPIVLAEDDVEVRFTPLARKAQFQIFTAQPSTPNLPGRATIRKLEKRLNALAAERLVIYQDLRGEHAEWVWAKREPGRPLQPRFHEWHAGAANLDLARRLLDLHVDLHLDERGEFDTTTLAGQARRAFDVDKVTNKFYGRFKSEHDAFADALEGILDDERKWYAGLMLNRLMFVYFIQKKGYLDGDQHYLRNRLASVKESQGDDQFQTFYRQFLRRLFHDGLGSPGRDPNLERLIGRVPYLNGGLFEEHPIERTNAALDVPDSAFERVFAFFDSYQWVLDDRPGRNENEINPDVLGHIFEKYINQKDMGAYYTKEDVTEYISRNAIVPFILDRAIEDCRVAFEGEGSVWRLLQADPDRYIFRWARHGITHELPEDIAAGLDPAQPDLLEKRRAWNRAALPQFALPTETWREHVARRARYETLAARLRRGEVTDVRTLVTSNLDVRQFLQDVVEFADGPDLVRAVWRAVNGITVLDPTCGSGAFLFAAANILLPLYRACLKRMQEFVAALPPADAATRLTDFQAVLAEGKRHALDYFILKQIILRNLHGVDVMPEAVEIAKLRLFLKLIASSEKTEDAGDNFGLEPLPDIDFNLRAGNTLVGFASEAEAERIVRERLLTTSGVSWENLAAQAADLAGRYEQFKARQLHPDLPGTHEMKHDLQARLAALGDNLNTYLAGEYGVNVKDKKAVAAWRAAHRPFHWFVEFYRVLKEGGFDVIVGNPPYLEVSAVRGKYTLVNFQTMKSGNLYALCTERSYNILREGGYVGFIVQQPVVSTQRMKVLRKFMEDRSDFIAASTFDDRPSKLFDGINHARVAIFLTRKNAGGATPALFVSRYHKWYAEERPVLFETLAYVKSSQHAALDVWPKLSSATEEAILAKLARVRTRLGQRLSPRGTGFNVYYKITGVGHWFTFTLRPPRFLRGGTAGASTRESTMALGDEAALSTTFSLLNSSLFYWFYQVRTNCRDFNPSDYTTFPVPDGVFERDFTTQARAIQDALDGSSSLGGVTHSQTGAIQVERFKPRVGKDLYDQVDAVLAEEYGFTAEELDFIVNYDIKYRLGSENAEA</sequence>
<dbReference type="PANTHER" id="PTHR33841">
    <property type="entry name" value="DNA METHYLTRANSFERASE YEEA-RELATED"/>
    <property type="match status" value="1"/>
</dbReference>
<dbReference type="EMBL" id="BFAG01000001">
    <property type="protein sequence ID" value="GBF03871.1"/>
    <property type="molecule type" value="Genomic_DNA"/>
</dbReference>
<evidence type="ECO:0000313" key="7">
    <source>
        <dbReference type="EMBL" id="GBF03871.1"/>
    </source>
</evidence>
<name>A0A2I9DGX3_9DEIO</name>
<evidence type="ECO:0000256" key="1">
    <source>
        <dbReference type="ARBA" id="ARBA00011900"/>
    </source>
</evidence>
<reference evidence="8" key="1">
    <citation type="submission" date="2018-01" db="EMBL/GenBank/DDBJ databases">
        <title>Draft Genome Sequence of the Radioresistant Bacterium Deinococcus aerius TR0125, Isolated from the Higher Atmosphere above Japan.</title>
        <authorList>
            <person name="Satoh K."/>
            <person name="Arai H."/>
            <person name="Sanzen T."/>
            <person name="Kawaguchi Y."/>
            <person name="Hayashi H."/>
            <person name="Yokobori S."/>
            <person name="Yamagishi A."/>
            <person name="Oono Y."/>
            <person name="Narumi I."/>
        </authorList>
    </citation>
    <scope>NUCLEOTIDE SEQUENCE [LARGE SCALE GENOMIC DNA]</scope>
    <source>
        <strain evidence="8">TR0125</strain>
    </source>
</reference>
<evidence type="ECO:0000256" key="5">
    <source>
        <dbReference type="ARBA" id="ARBA00047942"/>
    </source>
</evidence>
<dbReference type="RefSeq" id="WP_103127482.1">
    <property type="nucleotide sequence ID" value="NZ_BFAG01000001.1"/>
</dbReference>
<keyword evidence="8" id="KW-1185">Reference proteome</keyword>
<evidence type="ECO:0000256" key="4">
    <source>
        <dbReference type="ARBA" id="ARBA00022691"/>
    </source>
</evidence>
<dbReference type="InterPro" id="IPR011639">
    <property type="entry name" value="MethylTrfase_TaqI-like_dom"/>
</dbReference>
<dbReference type="GO" id="GO:0003676">
    <property type="term" value="F:nucleic acid binding"/>
    <property type="evidence" value="ECO:0007669"/>
    <property type="project" value="InterPro"/>
</dbReference>
<dbReference type="PANTHER" id="PTHR33841:SF1">
    <property type="entry name" value="DNA METHYLTRANSFERASE A"/>
    <property type="match status" value="1"/>
</dbReference>
<protein>
    <recommendedName>
        <fullName evidence="1">site-specific DNA-methyltransferase (adenine-specific)</fullName>
        <ecNumber evidence="1">2.1.1.72</ecNumber>
    </recommendedName>
</protein>
<dbReference type="OrthoDB" id="51084at2"/>
<dbReference type="GO" id="GO:0032259">
    <property type="term" value="P:methylation"/>
    <property type="evidence" value="ECO:0007669"/>
    <property type="project" value="UniProtKB-KW"/>
</dbReference>
<keyword evidence="4" id="KW-0949">S-adenosyl-L-methionine</keyword>
<proteinExistence type="predicted"/>
<dbReference type="EC" id="2.1.1.72" evidence="1"/>
<dbReference type="REBASE" id="260255">
    <property type="entry name" value="Dae125ORF10043P"/>
</dbReference>
<dbReference type="Pfam" id="PF07669">
    <property type="entry name" value="Eco57I"/>
    <property type="match status" value="1"/>
</dbReference>
<evidence type="ECO:0000313" key="8">
    <source>
        <dbReference type="Proteomes" id="UP000236569"/>
    </source>
</evidence>
<dbReference type="InterPro" id="IPR002052">
    <property type="entry name" value="DNA_methylase_N6_adenine_CS"/>
</dbReference>
<evidence type="ECO:0000256" key="3">
    <source>
        <dbReference type="ARBA" id="ARBA00022679"/>
    </source>
</evidence>
<dbReference type="PRINTS" id="PR00507">
    <property type="entry name" value="N12N6MTFRASE"/>
</dbReference>
<feature type="domain" description="Type II methyltransferase M.TaqI-like" evidence="6">
    <location>
        <begin position="581"/>
        <end position="827"/>
    </location>
</feature>
<evidence type="ECO:0000256" key="2">
    <source>
        <dbReference type="ARBA" id="ARBA00022603"/>
    </source>
</evidence>
<dbReference type="Proteomes" id="UP000236569">
    <property type="component" value="Unassembled WGS sequence"/>
</dbReference>
<dbReference type="Gene3D" id="3.40.50.150">
    <property type="entry name" value="Vaccinia Virus protein VP39"/>
    <property type="match status" value="1"/>
</dbReference>
<comment type="catalytic activity">
    <reaction evidence="5">
        <text>a 2'-deoxyadenosine in DNA + S-adenosyl-L-methionine = an N(6)-methyl-2'-deoxyadenosine in DNA + S-adenosyl-L-homocysteine + H(+)</text>
        <dbReference type="Rhea" id="RHEA:15197"/>
        <dbReference type="Rhea" id="RHEA-COMP:12418"/>
        <dbReference type="Rhea" id="RHEA-COMP:12419"/>
        <dbReference type="ChEBI" id="CHEBI:15378"/>
        <dbReference type="ChEBI" id="CHEBI:57856"/>
        <dbReference type="ChEBI" id="CHEBI:59789"/>
        <dbReference type="ChEBI" id="CHEBI:90615"/>
        <dbReference type="ChEBI" id="CHEBI:90616"/>
        <dbReference type="EC" id="2.1.1.72"/>
    </reaction>
</comment>
<gene>
    <name evidence="7" type="ORF">DAERI_010043</name>
</gene>
<keyword evidence="3" id="KW-0808">Transferase</keyword>
<keyword evidence="2" id="KW-0489">Methyltransferase</keyword>
<dbReference type="InterPro" id="IPR029063">
    <property type="entry name" value="SAM-dependent_MTases_sf"/>
</dbReference>
<organism evidence="7 8">
    <name type="scientific">Deinococcus aerius</name>
    <dbReference type="NCBI Taxonomy" id="200253"/>
    <lineage>
        <taxon>Bacteria</taxon>
        <taxon>Thermotogati</taxon>
        <taxon>Deinococcota</taxon>
        <taxon>Deinococci</taxon>
        <taxon>Deinococcales</taxon>
        <taxon>Deinococcaceae</taxon>
        <taxon>Deinococcus</taxon>
    </lineage>
</organism>
<accession>A0A2I9DGX3</accession>
<comment type="caution">
    <text evidence="7">The sequence shown here is derived from an EMBL/GenBank/DDBJ whole genome shotgun (WGS) entry which is preliminary data.</text>
</comment>